<evidence type="ECO:0000313" key="3">
    <source>
        <dbReference type="Proteomes" id="UP000750334"/>
    </source>
</evidence>
<evidence type="ECO:0000256" key="1">
    <source>
        <dbReference type="SAM" id="MobiDB-lite"/>
    </source>
</evidence>
<sequence>MRETVKKNGLFVDDDCEHEKSHKKQKKSEVLIKSDNSNVSNNNDEIMDYWEEENSSDGYQEFDSLYNDKDNISENESISDDEWEDVALDKVITVNIPSGNDQISLQRNEKKNYQNKD</sequence>
<keyword evidence="3" id="KW-1185">Reference proteome</keyword>
<accession>A0A9P6VYH2</accession>
<feature type="region of interest" description="Disordered" evidence="1">
    <location>
        <begin position="16"/>
        <end position="43"/>
    </location>
</feature>
<dbReference type="Proteomes" id="UP000750334">
    <property type="component" value="Unassembled WGS sequence"/>
</dbReference>
<gene>
    <name evidence="2" type="ORF">C6P45_002459</name>
</gene>
<organism evidence="2 3">
    <name type="scientific">Maudiozyma exigua</name>
    <name type="common">Yeast</name>
    <name type="synonym">Kazachstania exigua</name>
    <dbReference type="NCBI Taxonomy" id="34358"/>
    <lineage>
        <taxon>Eukaryota</taxon>
        <taxon>Fungi</taxon>
        <taxon>Dikarya</taxon>
        <taxon>Ascomycota</taxon>
        <taxon>Saccharomycotina</taxon>
        <taxon>Saccharomycetes</taxon>
        <taxon>Saccharomycetales</taxon>
        <taxon>Saccharomycetaceae</taxon>
        <taxon>Maudiozyma</taxon>
    </lineage>
</organism>
<proteinExistence type="predicted"/>
<dbReference type="AlphaFoldDB" id="A0A9P6VYH2"/>
<protein>
    <submittedName>
        <fullName evidence="2">Uncharacterized protein</fullName>
    </submittedName>
</protein>
<feature type="compositionally biased region" description="Low complexity" evidence="1">
    <location>
        <begin position="34"/>
        <end position="43"/>
    </location>
</feature>
<evidence type="ECO:0000313" key="2">
    <source>
        <dbReference type="EMBL" id="KAG0657279.1"/>
    </source>
</evidence>
<comment type="caution">
    <text evidence="2">The sequence shown here is derived from an EMBL/GenBank/DDBJ whole genome shotgun (WGS) entry which is preliminary data.</text>
</comment>
<reference evidence="2 3" key="1">
    <citation type="submission" date="2020-11" db="EMBL/GenBank/DDBJ databases">
        <title>Kefir isolates.</title>
        <authorList>
            <person name="Marcisauskas S."/>
            <person name="Kim Y."/>
            <person name="Blasche S."/>
        </authorList>
    </citation>
    <scope>NUCLEOTIDE SEQUENCE [LARGE SCALE GENOMIC DNA]</scope>
    <source>
        <strain evidence="2 3">OG2</strain>
    </source>
</reference>
<dbReference type="EMBL" id="PUHR01000239">
    <property type="protein sequence ID" value="KAG0657279.1"/>
    <property type="molecule type" value="Genomic_DNA"/>
</dbReference>
<name>A0A9P6VYH2_MAUEX</name>